<comment type="similarity">
    <text evidence="2">Belongs to the MoaE family.</text>
</comment>
<evidence type="ECO:0000256" key="10">
    <source>
        <dbReference type="ARBA" id="ARBA00030781"/>
    </source>
</evidence>
<dbReference type="EC" id="2.8.1.12" evidence="3"/>
<evidence type="ECO:0000256" key="13">
    <source>
        <dbReference type="SAM" id="MobiDB-lite"/>
    </source>
</evidence>
<evidence type="ECO:0000256" key="4">
    <source>
        <dbReference type="ARBA" id="ARBA00013858"/>
    </source>
</evidence>
<evidence type="ECO:0000313" key="14">
    <source>
        <dbReference type="EMBL" id="MDQ0391750.1"/>
    </source>
</evidence>
<protein>
    <recommendedName>
        <fullName evidence="4">Molybdopterin synthase catalytic subunit</fullName>
        <ecNumber evidence="3">2.8.1.12</ecNumber>
    </recommendedName>
    <alternativeName>
        <fullName evidence="10">MPT synthase subunit 2</fullName>
    </alternativeName>
    <alternativeName>
        <fullName evidence="8">Molybdenum cofactor biosynthesis protein E</fullName>
    </alternativeName>
    <alternativeName>
        <fullName evidence="9">Molybdopterin-converting factor large subunit</fullName>
    </alternativeName>
    <alternativeName>
        <fullName evidence="11">Molybdopterin-converting factor subunit 2</fullName>
    </alternativeName>
</protein>
<keyword evidence="15" id="KW-1185">Reference proteome</keyword>
<comment type="caution">
    <text evidence="14">The sequence shown here is derived from an EMBL/GenBank/DDBJ whole genome shotgun (WGS) entry which is preliminary data.</text>
</comment>
<accession>A0ABU0FAW3</accession>
<evidence type="ECO:0000313" key="15">
    <source>
        <dbReference type="Proteomes" id="UP001237448"/>
    </source>
</evidence>
<feature type="compositionally biased region" description="Polar residues" evidence="13">
    <location>
        <begin position="147"/>
        <end position="156"/>
    </location>
</feature>
<dbReference type="Proteomes" id="UP001237448">
    <property type="component" value="Unassembled WGS sequence"/>
</dbReference>
<feature type="region of interest" description="Disordered" evidence="13">
    <location>
        <begin position="134"/>
        <end position="156"/>
    </location>
</feature>
<keyword evidence="5" id="KW-0501">Molybdenum cofactor biosynthesis</keyword>
<comment type="pathway">
    <text evidence="1">Cofactor biosynthesis; molybdopterin biosynthesis.</text>
</comment>
<dbReference type="SUPFAM" id="SSF54690">
    <property type="entry name" value="Molybdopterin synthase subunit MoaE"/>
    <property type="match status" value="1"/>
</dbReference>
<dbReference type="GO" id="GO:0030366">
    <property type="term" value="F:molybdopterin synthase activity"/>
    <property type="evidence" value="ECO:0007669"/>
    <property type="project" value="UniProtKB-EC"/>
</dbReference>
<dbReference type="InterPro" id="IPR003448">
    <property type="entry name" value="Mopterin_biosynth_MoaE"/>
</dbReference>
<evidence type="ECO:0000256" key="8">
    <source>
        <dbReference type="ARBA" id="ARBA00029745"/>
    </source>
</evidence>
<dbReference type="Pfam" id="PF02391">
    <property type="entry name" value="MoaE"/>
    <property type="match status" value="1"/>
</dbReference>
<evidence type="ECO:0000256" key="5">
    <source>
        <dbReference type="ARBA" id="ARBA00023150"/>
    </source>
</evidence>
<evidence type="ECO:0000256" key="11">
    <source>
        <dbReference type="ARBA" id="ARBA00032474"/>
    </source>
</evidence>
<comment type="catalytic activity">
    <reaction evidence="12">
        <text>2 [molybdopterin-synthase sulfur-carrier protein]-C-terminal-Gly-aminoethanethioate + cyclic pyranopterin phosphate + H2O = molybdopterin + 2 [molybdopterin-synthase sulfur-carrier protein]-C-terminal Gly-Gly + 2 H(+)</text>
        <dbReference type="Rhea" id="RHEA:26333"/>
        <dbReference type="Rhea" id="RHEA-COMP:12202"/>
        <dbReference type="Rhea" id="RHEA-COMP:19907"/>
        <dbReference type="ChEBI" id="CHEBI:15377"/>
        <dbReference type="ChEBI" id="CHEBI:15378"/>
        <dbReference type="ChEBI" id="CHEBI:58698"/>
        <dbReference type="ChEBI" id="CHEBI:59648"/>
        <dbReference type="ChEBI" id="CHEBI:90778"/>
        <dbReference type="ChEBI" id="CHEBI:232372"/>
        <dbReference type="EC" id="2.8.1.12"/>
    </reaction>
</comment>
<dbReference type="Gene3D" id="3.90.1170.40">
    <property type="entry name" value="Molybdopterin biosynthesis MoaE subunit"/>
    <property type="match status" value="1"/>
</dbReference>
<dbReference type="InterPro" id="IPR036563">
    <property type="entry name" value="MoaE_sf"/>
</dbReference>
<name>A0ABU0FAW3_9HYPH</name>
<dbReference type="RefSeq" id="WP_307424578.1">
    <property type="nucleotide sequence ID" value="NZ_JAUSVK010000001.1"/>
</dbReference>
<dbReference type="PANTHER" id="PTHR23404">
    <property type="entry name" value="MOLYBDOPTERIN SYNTHASE RELATED"/>
    <property type="match status" value="1"/>
</dbReference>
<evidence type="ECO:0000256" key="6">
    <source>
        <dbReference type="ARBA" id="ARBA00025448"/>
    </source>
</evidence>
<comment type="function">
    <text evidence="6">Converts molybdopterin precursor Z into molybdopterin. This requires the incorporation of two sulfur atoms into precursor Z to generate a dithiolene group. The sulfur is provided by MoaD.</text>
</comment>
<evidence type="ECO:0000256" key="7">
    <source>
        <dbReference type="ARBA" id="ARBA00026066"/>
    </source>
</evidence>
<sequence length="156" mass="17099">MGVRLQRADFDVGAEVAALAKGRTDIGAVVNFIGICRAGAGDDRITAMTLDHYPEMAQAELERIEAEARSRWPLQGVTIIHRYGRLVPGDNIVLVVTASAHRRAAFESASFLMDYLKTRAPFWKYEERANGSGWVGAKDEDEAAASRWTQTGDSDA</sequence>
<proteinExistence type="inferred from homology"/>
<dbReference type="CDD" id="cd00756">
    <property type="entry name" value="MoaE"/>
    <property type="match status" value="1"/>
</dbReference>
<reference evidence="14 15" key="1">
    <citation type="submission" date="2023-07" db="EMBL/GenBank/DDBJ databases">
        <title>Genomic Encyclopedia of Type Strains, Phase IV (KMG-IV): sequencing the most valuable type-strain genomes for metagenomic binning, comparative biology and taxonomic classification.</title>
        <authorList>
            <person name="Goeker M."/>
        </authorList>
    </citation>
    <scope>NUCLEOTIDE SEQUENCE [LARGE SCALE GENOMIC DNA]</scope>
    <source>
        <strain evidence="14 15">DSM 5896</strain>
    </source>
</reference>
<dbReference type="EMBL" id="JAUSVK010000001">
    <property type="protein sequence ID" value="MDQ0391750.1"/>
    <property type="molecule type" value="Genomic_DNA"/>
</dbReference>
<evidence type="ECO:0000256" key="3">
    <source>
        <dbReference type="ARBA" id="ARBA00011950"/>
    </source>
</evidence>
<evidence type="ECO:0000256" key="2">
    <source>
        <dbReference type="ARBA" id="ARBA00005426"/>
    </source>
</evidence>
<evidence type="ECO:0000256" key="12">
    <source>
        <dbReference type="ARBA" id="ARBA00049878"/>
    </source>
</evidence>
<gene>
    <name evidence="14" type="ORF">J3R73_001542</name>
</gene>
<evidence type="ECO:0000256" key="1">
    <source>
        <dbReference type="ARBA" id="ARBA00005046"/>
    </source>
</evidence>
<organism evidence="14 15">
    <name type="scientific">Labrys monachus</name>
    <dbReference type="NCBI Taxonomy" id="217067"/>
    <lineage>
        <taxon>Bacteria</taxon>
        <taxon>Pseudomonadati</taxon>
        <taxon>Pseudomonadota</taxon>
        <taxon>Alphaproteobacteria</taxon>
        <taxon>Hyphomicrobiales</taxon>
        <taxon>Xanthobacteraceae</taxon>
        <taxon>Labrys</taxon>
    </lineage>
</organism>
<evidence type="ECO:0000256" key="9">
    <source>
        <dbReference type="ARBA" id="ARBA00030407"/>
    </source>
</evidence>
<comment type="subunit">
    <text evidence="7">Heterotetramer of 2 MoaD subunits and 2 MoaE subunits. Also stable as homodimer. The enzyme changes between these two forms during catalysis.</text>
</comment>
<keyword evidence="14" id="KW-0808">Transferase</keyword>